<accession>A0A2I0VX54</accession>
<gene>
    <name evidence="2" type="ORF">MA16_Dca007027</name>
</gene>
<reference evidence="2 3" key="1">
    <citation type="journal article" date="2016" name="Sci. Rep.">
        <title>The Dendrobium catenatum Lindl. genome sequence provides insights into polysaccharide synthase, floral development and adaptive evolution.</title>
        <authorList>
            <person name="Zhang G.Q."/>
            <person name="Xu Q."/>
            <person name="Bian C."/>
            <person name="Tsai W.C."/>
            <person name="Yeh C.M."/>
            <person name="Liu K.W."/>
            <person name="Yoshida K."/>
            <person name="Zhang L.S."/>
            <person name="Chang S.B."/>
            <person name="Chen F."/>
            <person name="Shi Y."/>
            <person name="Su Y.Y."/>
            <person name="Zhang Y.Q."/>
            <person name="Chen L.J."/>
            <person name="Yin Y."/>
            <person name="Lin M."/>
            <person name="Huang H."/>
            <person name="Deng H."/>
            <person name="Wang Z.W."/>
            <person name="Zhu S.L."/>
            <person name="Zhao X."/>
            <person name="Deng C."/>
            <person name="Niu S.C."/>
            <person name="Huang J."/>
            <person name="Wang M."/>
            <person name="Liu G.H."/>
            <person name="Yang H.J."/>
            <person name="Xiao X.J."/>
            <person name="Hsiao Y.Y."/>
            <person name="Wu W.L."/>
            <person name="Chen Y.Y."/>
            <person name="Mitsuda N."/>
            <person name="Ohme-Takagi M."/>
            <person name="Luo Y.B."/>
            <person name="Van de Peer Y."/>
            <person name="Liu Z.J."/>
        </authorList>
    </citation>
    <scope>NUCLEOTIDE SEQUENCE [LARGE SCALE GENOMIC DNA]</scope>
    <source>
        <tissue evidence="2">The whole plant</tissue>
    </source>
</reference>
<keyword evidence="3" id="KW-1185">Reference proteome</keyword>
<organism evidence="2 3">
    <name type="scientific">Dendrobium catenatum</name>
    <dbReference type="NCBI Taxonomy" id="906689"/>
    <lineage>
        <taxon>Eukaryota</taxon>
        <taxon>Viridiplantae</taxon>
        <taxon>Streptophyta</taxon>
        <taxon>Embryophyta</taxon>
        <taxon>Tracheophyta</taxon>
        <taxon>Spermatophyta</taxon>
        <taxon>Magnoliopsida</taxon>
        <taxon>Liliopsida</taxon>
        <taxon>Asparagales</taxon>
        <taxon>Orchidaceae</taxon>
        <taxon>Epidendroideae</taxon>
        <taxon>Malaxideae</taxon>
        <taxon>Dendrobiinae</taxon>
        <taxon>Dendrobium</taxon>
    </lineage>
</organism>
<dbReference type="EMBL" id="KZ503159">
    <property type="protein sequence ID" value="PKU67992.1"/>
    <property type="molecule type" value="Genomic_DNA"/>
</dbReference>
<evidence type="ECO:0000313" key="2">
    <source>
        <dbReference type="EMBL" id="PKU67992.1"/>
    </source>
</evidence>
<evidence type="ECO:0000256" key="1">
    <source>
        <dbReference type="SAM" id="MobiDB-lite"/>
    </source>
</evidence>
<feature type="region of interest" description="Disordered" evidence="1">
    <location>
        <begin position="1"/>
        <end position="32"/>
    </location>
</feature>
<dbReference type="AlphaFoldDB" id="A0A2I0VX54"/>
<sequence>MRASALLDPDSSPTAELSPSHTPTPPSRNSKSTDLLISLSQIHNPNSTQLPSSSLHTASFQALTFTFVWSTQREEKADLLTP</sequence>
<name>A0A2I0VX54_9ASPA</name>
<dbReference type="Proteomes" id="UP000233837">
    <property type="component" value="Unassembled WGS sequence"/>
</dbReference>
<evidence type="ECO:0000313" key="3">
    <source>
        <dbReference type="Proteomes" id="UP000233837"/>
    </source>
</evidence>
<reference evidence="2 3" key="2">
    <citation type="journal article" date="2017" name="Nature">
        <title>The Apostasia genome and the evolution of orchids.</title>
        <authorList>
            <person name="Zhang G.Q."/>
            <person name="Liu K.W."/>
            <person name="Li Z."/>
            <person name="Lohaus R."/>
            <person name="Hsiao Y.Y."/>
            <person name="Niu S.C."/>
            <person name="Wang J.Y."/>
            <person name="Lin Y.C."/>
            <person name="Xu Q."/>
            <person name="Chen L.J."/>
            <person name="Yoshida K."/>
            <person name="Fujiwara S."/>
            <person name="Wang Z.W."/>
            <person name="Zhang Y.Q."/>
            <person name="Mitsuda N."/>
            <person name="Wang M."/>
            <person name="Liu G.H."/>
            <person name="Pecoraro L."/>
            <person name="Huang H.X."/>
            <person name="Xiao X.J."/>
            <person name="Lin M."/>
            <person name="Wu X.Y."/>
            <person name="Wu W.L."/>
            <person name="Chen Y.Y."/>
            <person name="Chang S.B."/>
            <person name="Sakamoto S."/>
            <person name="Ohme-Takagi M."/>
            <person name="Yagi M."/>
            <person name="Zeng S.J."/>
            <person name="Shen C.Y."/>
            <person name="Yeh C.M."/>
            <person name="Luo Y.B."/>
            <person name="Tsai W.C."/>
            <person name="Van de Peer Y."/>
            <person name="Liu Z.J."/>
        </authorList>
    </citation>
    <scope>NUCLEOTIDE SEQUENCE [LARGE SCALE GENOMIC DNA]</scope>
    <source>
        <tissue evidence="2">The whole plant</tissue>
    </source>
</reference>
<feature type="compositionally biased region" description="Polar residues" evidence="1">
    <location>
        <begin position="11"/>
        <end position="32"/>
    </location>
</feature>
<proteinExistence type="predicted"/>
<protein>
    <submittedName>
        <fullName evidence="2">Uncharacterized protein</fullName>
    </submittedName>
</protein>